<protein>
    <submittedName>
        <fullName evidence="1">Uncharacterized protein</fullName>
    </submittedName>
</protein>
<name>A0ABX9BAH7_9PSED</name>
<evidence type="ECO:0000313" key="2">
    <source>
        <dbReference type="Proteomes" id="UP000825591"/>
    </source>
</evidence>
<keyword evidence="2" id="KW-1185">Reference proteome</keyword>
<gene>
    <name evidence="1" type="ORF">K5H97_10435</name>
</gene>
<dbReference type="Proteomes" id="UP000825591">
    <property type="component" value="Chromosome"/>
</dbReference>
<reference evidence="1 2" key="1">
    <citation type="submission" date="2021-08" db="EMBL/GenBank/DDBJ databases">
        <title>Bactericidal Effect of Pseudomonas oryziphila sp. nov., a novel Pseudomonas Species Against Xanthomonas oryzae Reduces Disease Severity of Bacterial Leaf Streak of Rice.</title>
        <authorList>
            <person name="Yang R."/>
            <person name="Li S."/>
            <person name="Li Y."/>
            <person name="Yan Y."/>
            <person name="Fang Y."/>
            <person name="Zou L."/>
            <person name="Chen G."/>
        </authorList>
    </citation>
    <scope>NUCLEOTIDE SEQUENCE [LARGE SCALE GENOMIC DNA]</scope>
    <source>
        <strain evidence="1 2">DSM 17497</strain>
    </source>
</reference>
<proteinExistence type="predicted"/>
<dbReference type="EMBL" id="CP081966">
    <property type="protein sequence ID" value="QZP28729.1"/>
    <property type="molecule type" value="Genomic_DNA"/>
</dbReference>
<sequence length="124" mass="14254">MDDLMDGERLLRRLLWALFAIQPGDPKAIPLLQELDLVERDLGAVAESCRHILSRVKTSTRISGREIVDVQSIPTPWRERFAQASIGSTRLAAGPYRSDLEKFVEEWEREVIHIRAHRHAMRSV</sequence>
<evidence type="ECO:0000313" key="1">
    <source>
        <dbReference type="EMBL" id="QZP28729.1"/>
    </source>
</evidence>
<accession>A0ABX9BAH7</accession>
<dbReference type="RefSeq" id="WP_028692351.1">
    <property type="nucleotide sequence ID" value="NZ_CP081966.1"/>
</dbReference>
<organism evidence="1 2">
    <name type="scientific">Pseudomonas mosselii</name>
    <dbReference type="NCBI Taxonomy" id="78327"/>
    <lineage>
        <taxon>Bacteria</taxon>
        <taxon>Pseudomonadati</taxon>
        <taxon>Pseudomonadota</taxon>
        <taxon>Gammaproteobacteria</taxon>
        <taxon>Pseudomonadales</taxon>
        <taxon>Pseudomonadaceae</taxon>
        <taxon>Pseudomonas</taxon>
    </lineage>
</organism>